<dbReference type="InterPro" id="IPR016188">
    <property type="entry name" value="PurM-like_N"/>
</dbReference>
<proteinExistence type="inferred from homology"/>
<dbReference type="Gene3D" id="3.30.1330.10">
    <property type="entry name" value="PurM-like, N-terminal domain"/>
    <property type="match status" value="1"/>
</dbReference>
<feature type="domain" description="PurM-like N-terminal" evidence="1">
    <location>
        <begin position="28"/>
        <end position="139"/>
    </location>
</feature>
<dbReference type="PANTHER" id="PTHR30270:SF0">
    <property type="entry name" value="THIAMINE-MONOPHOSPHATE KINASE"/>
    <property type="match status" value="1"/>
</dbReference>
<dbReference type="AlphaFoldDB" id="A0A6J6MX10"/>
<dbReference type="CDD" id="cd02194">
    <property type="entry name" value="ThiL"/>
    <property type="match status" value="1"/>
</dbReference>
<dbReference type="NCBIfam" id="TIGR01379">
    <property type="entry name" value="thiL"/>
    <property type="match status" value="1"/>
</dbReference>
<dbReference type="Gene3D" id="3.90.650.10">
    <property type="entry name" value="PurM-like C-terminal domain"/>
    <property type="match status" value="1"/>
</dbReference>
<dbReference type="GO" id="GO:0009228">
    <property type="term" value="P:thiamine biosynthetic process"/>
    <property type="evidence" value="ECO:0007669"/>
    <property type="project" value="InterPro"/>
</dbReference>
<dbReference type="SUPFAM" id="SSF56042">
    <property type="entry name" value="PurM C-terminal domain-like"/>
    <property type="match status" value="1"/>
</dbReference>
<dbReference type="PANTHER" id="PTHR30270">
    <property type="entry name" value="THIAMINE-MONOPHOSPHATE KINASE"/>
    <property type="match status" value="1"/>
</dbReference>
<evidence type="ECO:0000259" key="1">
    <source>
        <dbReference type="Pfam" id="PF00586"/>
    </source>
</evidence>
<dbReference type="Pfam" id="PF00586">
    <property type="entry name" value="AIRS"/>
    <property type="match status" value="1"/>
</dbReference>
<name>A0A6J6MX10_9ZZZZ</name>
<organism evidence="2">
    <name type="scientific">freshwater metagenome</name>
    <dbReference type="NCBI Taxonomy" id="449393"/>
    <lineage>
        <taxon>unclassified sequences</taxon>
        <taxon>metagenomes</taxon>
        <taxon>ecological metagenomes</taxon>
    </lineage>
</organism>
<dbReference type="InterPro" id="IPR006283">
    <property type="entry name" value="ThiL-like"/>
</dbReference>
<evidence type="ECO:0000313" key="2">
    <source>
        <dbReference type="EMBL" id="CAB4677095.1"/>
    </source>
</evidence>
<dbReference type="HAMAP" id="MF_02128">
    <property type="entry name" value="TMP_kinase"/>
    <property type="match status" value="1"/>
</dbReference>
<sequence>MNFDEAQVIASVAAIFKSTNKAVLVGIGDDGAVVETNNKSVITTDMAIEGTHFNTGWSGAFEIGRKITAANCADIYAMGGTPQYLVVALALTGNETMEWIEELAGGIAHEAKSVGAVVVGGDLARGHSKVISMSAFGSVKHPILRSGAQPGDRIYCSSLPGWSAAGYVLLNSASTLESDASQYARDEFCAPTLDYSVAQDWIRAKAHSMCDVSDALVIQAGQMSTDSSVKFVFDKEKFSNHPEFNQLAELANGLEADPWQWIFSGGEDHVFLATGKDLGGFEVGRVEVGSGVEGLEMKKAPDTWRHFN</sequence>
<dbReference type="InterPro" id="IPR036921">
    <property type="entry name" value="PurM-like_N_sf"/>
</dbReference>
<dbReference type="SUPFAM" id="SSF55326">
    <property type="entry name" value="PurM N-terminal domain-like"/>
    <property type="match status" value="1"/>
</dbReference>
<dbReference type="EMBL" id="CAEZWZ010000141">
    <property type="protein sequence ID" value="CAB4677095.1"/>
    <property type="molecule type" value="Genomic_DNA"/>
</dbReference>
<dbReference type="GO" id="GO:0009030">
    <property type="term" value="F:thiamine-phosphate kinase activity"/>
    <property type="evidence" value="ECO:0007669"/>
    <property type="project" value="InterPro"/>
</dbReference>
<accession>A0A6J6MX10</accession>
<dbReference type="PIRSF" id="PIRSF005303">
    <property type="entry name" value="Thiam_monoph_kin"/>
    <property type="match status" value="1"/>
</dbReference>
<gene>
    <name evidence="2" type="ORF">UFOPK2329_00847</name>
</gene>
<reference evidence="2" key="1">
    <citation type="submission" date="2020-05" db="EMBL/GenBank/DDBJ databases">
        <authorList>
            <person name="Chiriac C."/>
            <person name="Salcher M."/>
            <person name="Ghai R."/>
            <person name="Kavagutti S V."/>
        </authorList>
    </citation>
    <scope>NUCLEOTIDE SEQUENCE</scope>
</reference>
<dbReference type="InterPro" id="IPR036676">
    <property type="entry name" value="PurM-like_C_sf"/>
</dbReference>
<protein>
    <submittedName>
        <fullName evidence="2">Unannotated protein</fullName>
    </submittedName>
</protein>